<gene>
    <name evidence="1" type="ORF">GCM10022207_91840</name>
</gene>
<reference evidence="2" key="1">
    <citation type="journal article" date="2019" name="Int. J. Syst. Evol. Microbiol.">
        <title>The Global Catalogue of Microorganisms (GCM) 10K type strain sequencing project: providing services to taxonomists for standard genome sequencing and annotation.</title>
        <authorList>
            <consortium name="The Broad Institute Genomics Platform"/>
            <consortium name="The Broad Institute Genome Sequencing Center for Infectious Disease"/>
            <person name="Wu L."/>
            <person name="Ma J."/>
        </authorList>
    </citation>
    <scope>NUCLEOTIDE SEQUENCE [LARGE SCALE GENOMIC DNA]</scope>
    <source>
        <strain evidence="2">JCM 16578</strain>
    </source>
</reference>
<dbReference type="PANTHER" id="PTHR33627">
    <property type="entry name" value="TRANSPOSASE"/>
    <property type="match status" value="1"/>
</dbReference>
<proteinExistence type="predicted"/>
<dbReference type="InterPro" id="IPR039365">
    <property type="entry name" value="IS701-like"/>
</dbReference>
<accession>A0ABP7LXI9</accession>
<dbReference type="PANTHER" id="PTHR33627:SF1">
    <property type="entry name" value="TRANSPOSASE"/>
    <property type="match status" value="1"/>
</dbReference>
<organism evidence="1 2">
    <name type="scientific">Streptomyces lannensis</name>
    <dbReference type="NCBI Taxonomy" id="766498"/>
    <lineage>
        <taxon>Bacteria</taxon>
        <taxon>Bacillati</taxon>
        <taxon>Actinomycetota</taxon>
        <taxon>Actinomycetes</taxon>
        <taxon>Kitasatosporales</taxon>
        <taxon>Streptomycetaceae</taxon>
        <taxon>Streptomyces</taxon>
    </lineage>
</organism>
<protein>
    <recommendedName>
        <fullName evidence="3">Transposase</fullName>
    </recommendedName>
</protein>
<name>A0ABP7LXI9_9ACTN</name>
<dbReference type="SUPFAM" id="SSF53098">
    <property type="entry name" value="Ribonuclease H-like"/>
    <property type="match status" value="1"/>
</dbReference>
<dbReference type="Proteomes" id="UP001501563">
    <property type="component" value="Unassembled WGS sequence"/>
</dbReference>
<evidence type="ECO:0000313" key="1">
    <source>
        <dbReference type="EMBL" id="GAA3907919.1"/>
    </source>
</evidence>
<keyword evidence="2" id="KW-1185">Reference proteome</keyword>
<comment type="caution">
    <text evidence="1">The sequence shown here is derived from an EMBL/GenBank/DDBJ whole genome shotgun (WGS) entry which is preliminary data.</text>
</comment>
<dbReference type="InterPro" id="IPR012337">
    <property type="entry name" value="RNaseH-like_sf"/>
</dbReference>
<evidence type="ECO:0000313" key="2">
    <source>
        <dbReference type="Proteomes" id="UP001501563"/>
    </source>
</evidence>
<sequence>MDTGAGRFCADALVKKVPNRAWQKLSAGRGAKGQRFYDWAVVDLVAPTPGSHQLLIRRSRTTGELAYFRCHSTEPVPVTVLVKTAGSRWRVEETFQAEKGLAGLDEHRGRRYRSWTRWVTLAMLAHAFLAVVRADEHARSPALDGLVPLSCNEIQRLFITVIVQPRYDLAYRPFSTKLVVRACSDPRGLD</sequence>
<evidence type="ECO:0008006" key="3">
    <source>
        <dbReference type="Google" id="ProtNLM"/>
    </source>
</evidence>
<dbReference type="EMBL" id="BAAAZA010000072">
    <property type="protein sequence ID" value="GAA3907919.1"/>
    <property type="molecule type" value="Genomic_DNA"/>
</dbReference>